<dbReference type="EMBL" id="CP003346">
    <property type="protein sequence ID" value="AGA77620.1"/>
    <property type="molecule type" value="Genomic_DNA"/>
</dbReference>
<dbReference type="OrthoDB" id="1430738at2"/>
<proteinExistence type="predicted"/>
<name>L0FYA8_ECHVK</name>
<gene>
    <name evidence="2" type="ordered locus">Echvi_1351</name>
</gene>
<dbReference type="KEGG" id="evi:Echvi_1351"/>
<dbReference type="STRING" id="926556.Echvi_1351"/>
<keyword evidence="3" id="KW-1185">Reference proteome</keyword>
<dbReference type="eggNOG" id="ENOG502ZA36">
    <property type="taxonomic scope" value="Bacteria"/>
</dbReference>
<evidence type="ECO:0000313" key="3">
    <source>
        <dbReference type="Proteomes" id="UP000010796"/>
    </source>
</evidence>
<dbReference type="AlphaFoldDB" id="L0FYA8"/>
<dbReference type="RefSeq" id="WP_015265184.1">
    <property type="nucleotide sequence ID" value="NC_019904.1"/>
</dbReference>
<protein>
    <submittedName>
        <fullName evidence="2">Uncharacterized protein</fullName>
    </submittedName>
</protein>
<sequence>MGTSSSFGGPKGKSPLLPPWAPNGDSPDSNNNDNDPEKGDAPKKENNENDLSKNYSGAKRALSRYINNATGITVKHAARSYVRSLGGAKKASRSSSGGKRAIANLGGVLGSIASRGLEQTLTNLGLQDLIGKSAEIVFAGIVDAIAPVGTTNEEADARQAIIDALDKLYDKFKLDDNNINKLDSLSESDIKEAILDGIKAYIYERWLQELSLCIEKNSMTPRDAIKKEADIKEYISSSVEYDFVDVDVLNIDFSQGSGKETIENIFQEAYQTLES</sequence>
<dbReference type="PATRIC" id="fig|926556.3.peg.1434"/>
<feature type="compositionally biased region" description="Basic and acidic residues" evidence="1">
    <location>
        <begin position="35"/>
        <end position="51"/>
    </location>
</feature>
<dbReference type="Proteomes" id="UP000010796">
    <property type="component" value="Chromosome"/>
</dbReference>
<accession>L0FYA8</accession>
<dbReference type="NCBIfam" id="NF041924">
    <property type="entry name" value="QatB"/>
    <property type="match status" value="1"/>
</dbReference>
<evidence type="ECO:0000313" key="2">
    <source>
        <dbReference type="EMBL" id="AGA77620.1"/>
    </source>
</evidence>
<organism evidence="2 3">
    <name type="scientific">Echinicola vietnamensis (strain DSM 17526 / LMG 23754 / KMM 6221)</name>
    <dbReference type="NCBI Taxonomy" id="926556"/>
    <lineage>
        <taxon>Bacteria</taxon>
        <taxon>Pseudomonadati</taxon>
        <taxon>Bacteroidota</taxon>
        <taxon>Cytophagia</taxon>
        <taxon>Cytophagales</taxon>
        <taxon>Cyclobacteriaceae</taxon>
        <taxon>Echinicola</taxon>
    </lineage>
</organism>
<reference evidence="3" key="1">
    <citation type="submission" date="2012-02" db="EMBL/GenBank/DDBJ databases">
        <title>The complete genome of Echinicola vietnamensis DSM 17526.</title>
        <authorList>
            <person name="Lucas S."/>
            <person name="Copeland A."/>
            <person name="Lapidus A."/>
            <person name="Glavina del Rio T."/>
            <person name="Dalin E."/>
            <person name="Tice H."/>
            <person name="Bruce D."/>
            <person name="Goodwin L."/>
            <person name="Pitluck S."/>
            <person name="Peters L."/>
            <person name="Ovchinnikova G."/>
            <person name="Teshima H."/>
            <person name="Kyrpides N."/>
            <person name="Mavromatis K."/>
            <person name="Ivanova N."/>
            <person name="Brettin T."/>
            <person name="Detter J.C."/>
            <person name="Han C."/>
            <person name="Larimer F."/>
            <person name="Land M."/>
            <person name="Hauser L."/>
            <person name="Markowitz V."/>
            <person name="Cheng J.-F."/>
            <person name="Hugenholtz P."/>
            <person name="Woyke T."/>
            <person name="Wu D."/>
            <person name="Brambilla E."/>
            <person name="Klenk H.-P."/>
            <person name="Eisen J.A."/>
        </authorList>
    </citation>
    <scope>NUCLEOTIDE SEQUENCE [LARGE SCALE GENOMIC DNA]</scope>
    <source>
        <strain evidence="3">DSM 17526 / LMG 23754 / KMM 6221</strain>
    </source>
</reference>
<evidence type="ECO:0000256" key="1">
    <source>
        <dbReference type="SAM" id="MobiDB-lite"/>
    </source>
</evidence>
<dbReference type="HOGENOM" id="CLU_088178_0_0_10"/>
<feature type="region of interest" description="Disordered" evidence="1">
    <location>
        <begin position="1"/>
        <end position="55"/>
    </location>
</feature>
<dbReference type="InterPro" id="IPR049675">
    <property type="entry name" value="QatB"/>
</dbReference>
<feature type="compositionally biased region" description="Low complexity" evidence="1">
    <location>
        <begin position="1"/>
        <end position="15"/>
    </location>
</feature>